<dbReference type="AlphaFoldDB" id="A0AAD6IUJ3"/>
<evidence type="ECO:0000313" key="3">
    <source>
        <dbReference type="Proteomes" id="UP001221413"/>
    </source>
</evidence>
<protein>
    <submittedName>
        <fullName evidence="2">Uncharacterized protein</fullName>
    </submittedName>
</protein>
<feature type="compositionally biased region" description="Basic residues" evidence="1">
    <location>
        <begin position="154"/>
        <end position="163"/>
    </location>
</feature>
<feature type="compositionally biased region" description="Basic and acidic residues" evidence="1">
    <location>
        <begin position="164"/>
        <end position="176"/>
    </location>
</feature>
<feature type="compositionally biased region" description="Basic residues" evidence="1">
    <location>
        <begin position="177"/>
        <end position="187"/>
    </location>
</feature>
<evidence type="ECO:0000313" key="2">
    <source>
        <dbReference type="EMBL" id="KAJ6258726.1"/>
    </source>
</evidence>
<accession>A0AAD6IUJ3</accession>
<reference evidence="2" key="1">
    <citation type="submission" date="2023-01" db="EMBL/GenBank/DDBJ databases">
        <title>The chitinases involved in constricting ring structure development in the nematode-trapping fungus Drechslerella dactyloides.</title>
        <authorList>
            <person name="Wang R."/>
            <person name="Zhang L."/>
            <person name="Tang P."/>
            <person name="Li S."/>
            <person name="Liang L."/>
        </authorList>
    </citation>
    <scope>NUCLEOTIDE SEQUENCE</scope>
    <source>
        <strain evidence="2">YMF1.00031</strain>
    </source>
</reference>
<sequence length="187" mass="22004">MAKKSKPRRNFKDRTEEAEYFASLAFANRNDAFEDFSGKFMCSDTPVDSHKQYAEMNQVLQPERRVEEWLFHQDGPFLTHSSQIYHTHTLTSSGFVQDRHFQISPDIDCTFPPEMMFQPQWYSSSLVLEDDDLPEKGNEEELTREFGELDLGFKKQRSSQRRSARIENRDASEWKHPRGGIRKHPRG</sequence>
<gene>
    <name evidence="2" type="ORF">Dda_6777</name>
</gene>
<feature type="region of interest" description="Disordered" evidence="1">
    <location>
        <begin position="153"/>
        <end position="187"/>
    </location>
</feature>
<comment type="caution">
    <text evidence="2">The sequence shown here is derived from an EMBL/GenBank/DDBJ whole genome shotgun (WGS) entry which is preliminary data.</text>
</comment>
<evidence type="ECO:0000256" key="1">
    <source>
        <dbReference type="SAM" id="MobiDB-lite"/>
    </source>
</evidence>
<dbReference type="EMBL" id="JAQGDS010000008">
    <property type="protein sequence ID" value="KAJ6258726.1"/>
    <property type="molecule type" value="Genomic_DNA"/>
</dbReference>
<dbReference type="Proteomes" id="UP001221413">
    <property type="component" value="Unassembled WGS sequence"/>
</dbReference>
<proteinExistence type="predicted"/>
<name>A0AAD6IUJ3_DREDA</name>
<keyword evidence="3" id="KW-1185">Reference proteome</keyword>
<organism evidence="2 3">
    <name type="scientific">Drechslerella dactyloides</name>
    <name type="common">Nematode-trapping fungus</name>
    <name type="synonym">Arthrobotrys dactyloides</name>
    <dbReference type="NCBI Taxonomy" id="74499"/>
    <lineage>
        <taxon>Eukaryota</taxon>
        <taxon>Fungi</taxon>
        <taxon>Dikarya</taxon>
        <taxon>Ascomycota</taxon>
        <taxon>Pezizomycotina</taxon>
        <taxon>Orbiliomycetes</taxon>
        <taxon>Orbiliales</taxon>
        <taxon>Orbiliaceae</taxon>
        <taxon>Drechslerella</taxon>
    </lineage>
</organism>